<comment type="similarity">
    <text evidence="1 10 11">Belongs to the universal ribosomal protein uL1 family.</text>
</comment>
<comment type="function">
    <text evidence="10">Binds directly to 23S rRNA. The L1 stalk is quite mobile in the ribosome, and is involved in E site tRNA release.</text>
</comment>
<dbReference type="NCBIfam" id="TIGR01169">
    <property type="entry name" value="rplA_bact"/>
    <property type="match status" value="1"/>
</dbReference>
<comment type="function">
    <text evidence="10">Protein L1 is also a translational repressor protein, it controls the translation of the L11 operon by binding to its mRNA.</text>
</comment>
<dbReference type="AlphaFoldDB" id="A0A968KT89"/>
<dbReference type="CDD" id="cd00403">
    <property type="entry name" value="Ribosomal_L1"/>
    <property type="match status" value="1"/>
</dbReference>
<reference evidence="12" key="1">
    <citation type="submission" date="2020-03" db="EMBL/GenBank/DDBJ databases">
        <title>Spirochaetal bacteria isolated from arthropods constitute a novel genus Entomospira genus novum within the order Spirochaetales.</title>
        <authorList>
            <person name="Grana-Miraglia L."/>
            <person name="Sikutova S."/>
            <person name="Fingerle V."/>
            <person name="Sing A."/>
            <person name="Castillo-Ramirez S."/>
            <person name="Margos G."/>
            <person name="Rudolf I."/>
        </authorList>
    </citation>
    <scope>NUCLEOTIDE SEQUENCE</scope>
    <source>
        <strain evidence="12">BR208</strain>
    </source>
</reference>
<evidence type="ECO:0000256" key="2">
    <source>
        <dbReference type="ARBA" id="ARBA00022491"/>
    </source>
</evidence>
<dbReference type="PANTHER" id="PTHR36427">
    <property type="entry name" value="54S RIBOSOMAL PROTEIN L1, MITOCHONDRIAL"/>
    <property type="match status" value="1"/>
</dbReference>
<dbReference type="GO" id="GO:0006417">
    <property type="term" value="P:regulation of translation"/>
    <property type="evidence" value="ECO:0007669"/>
    <property type="project" value="UniProtKB-KW"/>
</dbReference>
<keyword evidence="3 10" id="KW-0820">tRNA-binding</keyword>
<evidence type="ECO:0000256" key="4">
    <source>
        <dbReference type="ARBA" id="ARBA00022730"/>
    </source>
</evidence>
<dbReference type="InterPro" id="IPR028364">
    <property type="entry name" value="Ribosomal_uL1/biogenesis"/>
</dbReference>
<dbReference type="Gene3D" id="3.30.190.20">
    <property type="match status" value="1"/>
</dbReference>
<keyword evidence="6 10" id="KW-0694">RNA-binding</keyword>
<dbReference type="InterPro" id="IPR023674">
    <property type="entry name" value="Ribosomal_uL1-like"/>
</dbReference>
<keyword evidence="4 10" id="KW-0699">rRNA-binding</keyword>
<gene>
    <name evidence="10" type="primary">rplA</name>
    <name evidence="12" type="ORF">HCT46_04510</name>
</gene>
<dbReference type="PIRSF" id="PIRSF002155">
    <property type="entry name" value="Ribosomal_L1"/>
    <property type="match status" value="1"/>
</dbReference>
<evidence type="ECO:0000256" key="7">
    <source>
        <dbReference type="ARBA" id="ARBA00022980"/>
    </source>
</evidence>
<keyword evidence="8 10" id="KW-0687">Ribonucleoprotein</keyword>
<evidence type="ECO:0000256" key="8">
    <source>
        <dbReference type="ARBA" id="ARBA00023274"/>
    </source>
</evidence>
<evidence type="ECO:0000256" key="1">
    <source>
        <dbReference type="ARBA" id="ARBA00010531"/>
    </source>
</evidence>
<dbReference type="HAMAP" id="MF_01318_B">
    <property type="entry name" value="Ribosomal_uL1_B"/>
    <property type="match status" value="1"/>
</dbReference>
<dbReference type="EMBL" id="JAATLK010000001">
    <property type="protein sequence ID" value="NIZ47176.1"/>
    <property type="molecule type" value="Genomic_DNA"/>
</dbReference>
<comment type="caution">
    <text evidence="12">The sequence shown here is derived from an EMBL/GenBank/DDBJ whole genome shotgun (WGS) entry which is preliminary data.</text>
</comment>
<evidence type="ECO:0000313" key="13">
    <source>
        <dbReference type="Proteomes" id="UP000752013"/>
    </source>
</evidence>
<dbReference type="GO" id="GO:0000049">
    <property type="term" value="F:tRNA binding"/>
    <property type="evidence" value="ECO:0007669"/>
    <property type="project" value="UniProtKB-KW"/>
</dbReference>
<sequence length="231" mass="25607">MKRGKKYQEAKKLLEADKLYDPKDALDLVKKMAFAKFDETIEVSVALNIKKSHSIRDTFVLPHQFTAEKKILVFAKGEKAEEAKAAGATYVGDDDYIQKVKDGWTDFDVCIATPDMMKDVGKLGPALGRRGLMPNPRTKTVTNDITATVAELKKGRIEFRADKTGVVHLAVGKLSMPLEQVQQNLLLFFSELIQKRPTDLKGEFIKSVYISSTMGPAVKLDNAVITSARSA</sequence>
<dbReference type="GO" id="GO:0019843">
    <property type="term" value="F:rRNA binding"/>
    <property type="evidence" value="ECO:0007669"/>
    <property type="project" value="UniProtKB-UniRule"/>
</dbReference>
<dbReference type="GO" id="GO:0006412">
    <property type="term" value="P:translation"/>
    <property type="evidence" value="ECO:0007669"/>
    <property type="project" value="UniProtKB-UniRule"/>
</dbReference>
<keyword evidence="5 10" id="KW-0810">Translation regulation</keyword>
<evidence type="ECO:0000256" key="10">
    <source>
        <dbReference type="HAMAP-Rule" id="MF_01318"/>
    </source>
</evidence>
<evidence type="ECO:0000256" key="11">
    <source>
        <dbReference type="RuleBase" id="RU000659"/>
    </source>
</evidence>
<dbReference type="Pfam" id="PF00687">
    <property type="entry name" value="Ribosomal_L1"/>
    <property type="match status" value="1"/>
</dbReference>
<comment type="subunit">
    <text evidence="10">Part of the 50S ribosomal subunit.</text>
</comment>
<accession>A0A968KT89</accession>
<dbReference type="FunFam" id="3.40.50.790:FF:000001">
    <property type="entry name" value="50S ribosomal protein L1"/>
    <property type="match status" value="1"/>
</dbReference>
<proteinExistence type="inferred from homology"/>
<keyword evidence="13" id="KW-1185">Reference proteome</keyword>
<dbReference type="Proteomes" id="UP000752013">
    <property type="component" value="Unassembled WGS sequence"/>
</dbReference>
<evidence type="ECO:0000256" key="3">
    <source>
        <dbReference type="ARBA" id="ARBA00022555"/>
    </source>
</evidence>
<organism evidence="12 13">
    <name type="scientific">Entomospira nematocerorum</name>
    <dbReference type="NCBI Taxonomy" id="2719987"/>
    <lineage>
        <taxon>Bacteria</taxon>
        <taxon>Pseudomonadati</taxon>
        <taxon>Spirochaetota</taxon>
        <taxon>Spirochaetia</taxon>
        <taxon>Spirochaetales</taxon>
        <taxon>Spirochaetaceae</taxon>
        <taxon>Entomospira</taxon>
    </lineage>
</organism>
<evidence type="ECO:0000256" key="9">
    <source>
        <dbReference type="ARBA" id="ARBA00035241"/>
    </source>
</evidence>
<dbReference type="InterPro" id="IPR023673">
    <property type="entry name" value="Ribosomal_uL1_CS"/>
</dbReference>
<evidence type="ECO:0000256" key="6">
    <source>
        <dbReference type="ARBA" id="ARBA00022884"/>
    </source>
</evidence>
<dbReference type="InterPro" id="IPR002143">
    <property type="entry name" value="Ribosomal_uL1"/>
</dbReference>
<dbReference type="SUPFAM" id="SSF56808">
    <property type="entry name" value="Ribosomal protein L1"/>
    <property type="match status" value="1"/>
</dbReference>
<evidence type="ECO:0000313" key="12">
    <source>
        <dbReference type="EMBL" id="NIZ47176.1"/>
    </source>
</evidence>
<name>A0A968KT89_9SPIO</name>
<protein>
    <recommendedName>
        <fullName evidence="9 10">Large ribosomal subunit protein uL1</fullName>
    </recommendedName>
</protein>
<dbReference type="InterPro" id="IPR005878">
    <property type="entry name" value="Ribosom_uL1_bac-type"/>
</dbReference>
<dbReference type="PROSITE" id="PS01199">
    <property type="entry name" value="RIBOSOMAL_L1"/>
    <property type="match status" value="1"/>
</dbReference>
<dbReference type="PANTHER" id="PTHR36427:SF3">
    <property type="entry name" value="LARGE RIBOSOMAL SUBUNIT PROTEIN UL1M"/>
    <property type="match status" value="1"/>
</dbReference>
<keyword evidence="2 10" id="KW-0678">Repressor</keyword>
<dbReference type="GO" id="GO:0003735">
    <property type="term" value="F:structural constituent of ribosome"/>
    <property type="evidence" value="ECO:0007669"/>
    <property type="project" value="InterPro"/>
</dbReference>
<dbReference type="GO" id="GO:0015934">
    <property type="term" value="C:large ribosomal subunit"/>
    <property type="evidence" value="ECO:0007669"/>
    <property type="project" value="InterPro"/>
</dbReference>
<evidence type="ECO:0000256" key="5">
    <source>
        <dbReference type="ARBA" id="ARBA00022845"/>
    </source>
</evidence>
<dbReference type="Gene3D" id="3.40.50.790">
    <property type="match status" value="1"/>
</dbReference>
<keyword evidence="7 10" id="KW-0689">Ribosomal protein</keyword>
<dbReference type="InterPro" id="IPR016095">
    <property type="entry name" value="Ribosomal_uL1_3-a/b-sand"/>
</dbReference>
<dbReference type="RefSeq" id="WP_167703598.1">
    <property type="nucleotide sequence ID" value="NZ_CP118168.1"/>
</dbReference>